<dbReference type="EMBL" id="JALD01000042">
    <property type="protein sequence ID" value="EUD11416.1"/>
    <property type="molecule type" value="Genomic_DNA"/>
</dbReference>
<name>A0AAV3M6H4_9GAMM</name>
<dbReference type="Proteomes" id="UP000022311">
    <property type="component" value="Unassembled WGS sequence"/>
</dbReference>
<evidence type="ECO:0000313" key="1">
    <source>
        <dbReference type="EMBL" id="EUD11416.1"/>
    </source>
</evidence>
<dbReference type="RefSeq" id="WP_006661067.1">
    <property type="nucleotide sequence ID" value="NZ_JALD01000042.1"/>
</dbReference>
<comment type="caution">
    <text evidence="1">The sequence shown here is derived from an EMBL/GenBank/DDBJ whole genome shotgun (WGS) entry which is preliminary data.</text>
</comment>
<dbReference type="AlphaFoldDB" id="A0AAV3M6H4"/>
<organism evidence="1 2">
    <name type="scientific">Providencia alcalifaciens 205/92</name>
    <dbReference type="NCBI Taxonomy" id="1256988"/>
    <lineage>
        <taxon>Bacteria</taxon>
        <taxon>Pseudomonadati</taxon>
        <taxon>Pseudomonadota</taxon>
        <taxon>Gammaproteobacteria</taxon>
        <taxon>Enterobacterales</taxon>
        <taxon>Morganellaceae</taxon>
        <taxon>Providencia</taxon>
    </lineage>
</organism>
<dbReference type="GeneID" id="57292735"/>
<accession>A0AAV3M6H4</accession>
<gene>
    <name evidence="1" type="ORF">HMPREF1563_1676</name>
</gene>
<evidence type="ECO:0000313" key="2">
    <source>
        <dbReference type="Proteomes" id="UP000022311"/>
    </source>
</evidence>
<reference evidence="1 2" key="1">
    <citation type="submission" date="2014-01" db="EMBL/GenBank/DDBJ databases">
        <authorList>
            <person name="Durkin A.S."/>
            <person name="McCorrison J."/>
            <person name="Torralba M."/>
            <person name="Gillis M."/>
            <person name="Haft D.H."/>
            <person name="Methe B."/>
            <person name="Sutton G."/>
            <person name="Nelson K.E."/>
        </authorList>
    </citation>
    <scope>NUCLEOTIDE SEQUENCE [LARGE SCALE GENOMIC DNA]</scope>
    <source>
        <strain evidence="1 2">205/92</strain>
    </source>
</reference>
<protein>
    <submittedName>
        <fullName evidence="1">Uncharacterized protein</fullName>
    </submittedName>
</protein>
<proteinExistence type="predicted"/>
<sequence length="203" mass="22838">MTHSIMLTTPFLLSGNFLSTSAIEHDFFLSNENNDQRNLIIKIAKMMLAQITKMEDTSQGQRVIKLANTITASQSSSFSPFQLATRISFANRFNQQNAPYITSSIHINLEPSRNSSNPPHDGILSSGCYTKIEIFHQQVFLLIVDKDVVIFGKTCTLESHQKLCKVCFICPLDTIDIKGLIQIMNFSLRNMGENSLTKQEPFS</sequence>